<dbReference type="GO" id="GO:0005886">
    <property type="term" value="C:plasma membrane"/>
    <property type="evidence" value="ECO:0007669"/>
    <property type="project" value="UniProtKB-SubCell"/>
</dbReference>
<evidence type="ECO:0000256" key="3">
    <source>
        <dbReference type="ARBA" id="ARBA00022475"/>
    </source>
</evidence>
<comment type="caution">
    <text evidence="9">The sequence shown here is derived from an EMBL/GenBank/DDBJ whole genome shotgun (WGS) entry which is preliminary data.</text>
</comment>
<comment type="subcellular location">
    <subcellularLocation>
        <location evidence="1 7">Cell membrane</location>
        <topology evidence="1 7">Multi-pass membrane protein</topology>
    </subcellularLocation>
</comment>
<name>A0A3S2Z8A2_9PROT</name>
<keyword evidence="6 7" id="KW-0472">Membrane</keyword>
<dbReference type="InterPro" id="IPR045621">
    <property type="entry name" value="BPD_transp_1_N"/>
</dbReference>
<feature type="transmembrane region" description="Helical" evidence="7">
    <location>
        <begin position="99"/>
        <end position="122"/>
    </location>
</feature>
<dbReference type="AlphaFoldDB" id="A0A3S2Z8A2"/>
<dbReference type="Proteomes" id="UP000287447">
    <property type="component" value="Unassembled WGS sequence"/>
</dbReference>
<organism evidence="9 10">
    <name type="scientific">Hwanghaeella grinnelliae</name>
    <dbReference type="NCBI Taxonomy" id="2500179"/>
    <lineage>
        <taxon>Bacteria</taxon>
        <taxon>Pseudomonadati</taxon>
        <taxon>Pseudomonadota</taxon>
        <taxon>Alphaproteobacteria</taxon>
        <taxon>Rhodospirillales</taxon>
        <taxon>Rhodospirillaceae</taxon>
        <taxon>Hwanghaeella</taxon>
    </lineage>
</organism>
<reference evidence="10" key="1">
    <citation type="submission" date="2019-01" db="EMBL/GenBank/DDBJ databases">
        <title>Gri0909 isolated from a small marine red alga.</title>
        <authorList>
            <person name="Kim J."/>
            <person name="Jeong S.E."/>
            <person name="Jeon C.O."/>
        </authorList>
    </citation>
    <scope>NUCLEOTIDE SEQUENCE [LARGE SCALE GENOMIC DNA]</scope>
    <source>
        <strain evidence="10">Gri0909</strain>
    </source>
</reference>
<protein>
    <submittedName>
        <fullName evidence="9">ABC transporter permease</fullName>
    </submittedName>
</protein>
<feature type="domain" description="ABC transmembrane type-1" evidence="8">
    <location>
        <begin position="95"/>
        <end position="304"/>
    </location>
</feature>
<comment type="similarity">
    <text evidence="7">Belongs to the binding-protein-dependent transport system permease family.</text>
</comment>
<accession>A0A3S2Z8A2</accession>
<keyword evidence="5 7" id="KW-1133">Transmembrane helix</keyword>
<feature type="transmembrane region" description="Helical" evidence="7">
    <location>
        <begin position="181"/>
        <end position="200"/>
    </location>
</feature>
<feature type="transmembrane region" description="Helical" evidence="7">
    <location>
        <begin position="285"/>
        <end position="307"/>
    </location>
</feature>
<evidence type="ECO:0000256" key="5">
    <source>
        <dbReference type="ARBA" id="ARBA00022989"/>
    </source>
</evidence>
<keyword evidence="2 7" id="KW-0813">Transport</keyword>
<feature type="transmembrane region" description="Helical" evidence="7">
    <location>
        <begin position="236"/>
        <end position="257"/>
    </location>
</feature>
<dbReference type="RefSeq" id="WP_127765510.1">
    <property type="nucleotide sequence ID" value="NZ_SADE01000002.1"/>
</dbReference>
<dbReference type="Gene3D" id="1.10.3720.10">
    <property type="entry name" value="MetI-like"/>
    <property type="match status" value="1"/>
</dbReference>
<gene>
    <name evidence="9" type="ORF">EOI86_12385</name>
</gene>
<keyword evidence="10" id="KW-1185">Reference proteome</keyword>
<evidence type="ECO:0000256" key="1">
    <source>
        <dbReference type="ARBA" id="ARBA00004651"/>
    </source>
</evidence>
<evidence type="ECO:0000313" key="10">
    <source>
        <dbReference type="Proteomes" id="UP000287447"/>
    </source>
</evidence>
<feature type="transmembrane region" description="Helical" evidence="7">
    <location>
        <begin position="12"/>
        <end position="30"/>
    </location>
</feature>
<dbReference type="PANTHER" id="PTHR43163:SF6">
    <property type="entry name" value="DIPEPTIDE TRANSPORT SYSTEM PERMEASE PROTEIN DPPB-RELATED"/>
    <property type="match status" value="1"/>
</dbReference>
<dbReference type="EMBL" id="SADE01000002">
    <property type="protein sequence ID" value="RVU36034.1"/>
    <property type="molecule type" value="Genomic_DNA"/>
</dbReference>
<proteinExistence type="inferred from homology"/>
<feature type="transmembrane region" description="Helical" evidence="7">
    <location>
        <begin position="134"/>
        <end position="161"/>
    </location>
</feature>
<dbReference type="InterPro" id="IPR035906">
    <property type="entry name" value="MetI-like_sf"/>
</dbReference>
<evidence type="ECO:0000256" key="2">
    <source>
        <dbReference type="ARBA" id="ARBA00022448"/>
    </source>
</evidence>
<evidence type="ECO:0000313" key="9">
    <source>
        <dbReference type="EMBL" id="RVU36034.1"/>
    </source>
</evidence>
<sequence length="317" mass="34241">MLSYLAHRAFNLAAALLAASLLVFVILSVLPGDPAEIMLGVGATPESLAALRAELGLNESAVIRYFDWIGGVLHGDFGQSMTYGVPVAELVLERLQVTVPLAIIAFLMAVAVALPFGVFAAVNRNRPGDYLVMGFSQLGLAVPNFWFGILLILIFAVQLHWFQAGGFAPWADGWGPALKSLLLPAVALALSEAAILSRVVRSATLDVYREDYVRTARAKGLSKPAVLFRHVLRNMLLPVVTIMGLQFAFLIAGAVVVENVFYLPGLGRLILQAIFQRDLVVVQNIILLLAGLVVLVNFIVDLAYALIDPRPHGEAHR</sequence>
<dbReference type="PROSITE" id="PS50928">
    <property type="entry name" value="ABC_TM1"/>
    <property type="match status" value="1"/>
</dbReference>
<dbReference type="InterPro" id="IPR000515">
    <property type="entry name" value="MetI-like"/>
</dbReference>
<dbReference type="Pfam" id="PF00528">
    <property type="entry name" value="BPD_transp_1"/>
    <property type="match status" value="1"/>
</dbReference>
<keyword evidence="4 7" id="KW-0812">Transmembrane</keyword>
<dbReference type="Pfam" id="PF19300">
    <property type="entry name" value="BPD_transp_1_N"/>
    <property type="match status" value="1"/>
</dbReference>
<evidence type="ECO:0000259" key="8">
    <source>
        <dbReference type="PROSITE" id="PS50928"/>
    </source>
</evidence>
<dbReference type="GO" id="GO:0071916">
    <property type="term" value="F:dipeptide transmembrane transporter activity"/>
    <property type="evidence" value="ECO:0007669"/>
    <property type="project" value="TreeGrafter"/>
</dbReference>
<evidence type="ECO:0000256" key="6">
    <source>
        <dbReference type="ARBA" id="ARBA00023136"/>
    </source>
</evidence>
<evidence type="ECO:0000256" key="4">
    <source>
        <dbReference type="ARBA" id="ARBA00022692"/>
    </source>
</evidence>
<dbReference type="SUPFAM" id="SSF161098">
    <property type="entry name" value="MetI-like"/>
    <property type="match status" value="1"/>
</dbReference>
<dbReference type="OrthoDB" id="7834831at2"/>
<dbReference type="CDD" id="cd06261">
    <property type="entry name" value="TM_PBP2"/>
    <property type="match status" value="1"/>
</dbReference>
<dbReference type="PANTHER" id="PTHR43163">
    <property type="entry name" value="DIPEPTIDE TRANSPORT SYSTEM PERMEASE PROTEIN DPPB-RELATED"/>
    <property type="match status" value="1"/>
</dbReference>
<keyword evidence="3" id="KW-1003">Cell membrane</keyword>
<evidence type="ECO:0000256" key="7">
    <source>
        <dbReference type="RuleBase" id="RU363032"/>
    </source>
</evidence>